<name>A0A5J4W772_9EUKA</name>
<accession>A0A5J4W772</accession>
<dbReference type="Proteomes" id="UP000324800">
    <property type="component" value="Unassembled WGS sequence"/>
</dbReference>
<reference evidence="1 2" key="1">
    <citation type="submission" date="2019-03" db="EMBL/GenBank/DDBJ databases">
        <title>Single cell metagenomics reveals metabolic interactions within the superorganism composed of flagellate Streblomastix strix and complex community of Bacteroidetes bacteria on its surface.</title>
        <authorList>
            <person name="Treitli S.C."/>
            <person name="Kolisko M."/>
            <person name="Husnik F."/>
            <person name="Keeling P."/>
            <person name="Hampl V."/>
        </authorList>
    </citation>
    <scope>NUCLEOTIDE SEQUENCE [LARGE SCALE GENOMIC DNA]</scope>
    <source>
        <strain evidence="1">ST1C</strain>
    </source>
</reference>
<dbReference type="AlphaFoldDB" id="A0A5J4W772"/>
<evidence type="ECO:0000313" key="1">
    <source>
        <dbReference type="EMBL" id="KAA6390734.1"/>
    </source>
</evidence>
<proteinExistence type="predicted"/>
<dbReference type="EMBL" id="SNRW01003123">
    <property type="protein sequence ID" value="KAA6390734.1"/>
    <property type="molecule type" value="Genomic_DNA"/>
</dbReference>
<evidence type="ECO:0000313" key="2">
    <source>
        <dbReference type="Proteomes" id="UP000324800"/>
    </source>
</evidence>
<protein>
    <submittedName>
        <fullName evidence="1">Uncharacterized protein</fullName>
    </submittedName>
</protein>
<sequence>MSEVLRQASIHPQSFKLSRKEFFDQHVTQLTRDGQRQTRAALGARGNTTCSMAQSCQLSYQITILKEKLVLQLNQVVLPSVDNTTEALSRVRVNFNGKDDTYADWTRTMQVGEEDNQQLINPDEQAKFWIGYSTACGPFQQIAICKYNTKLWNISVYAREQAVIAANSLSDLCTKNCVSVSSLESIVRARRYSGIFLDIPVSRFAVEIINLRFLTKSEGYMVKQMETDDSFMRGNSASKISARTNIQVFPIGTLTQGIIDNELIRLNADQNQNNLISFIATRSYPTPTYALITPQMQYLCDSIIRFTFDDAPDPQVFKL</sequence>
<gene>
    <name evidence="1" type="ORF">EZS28_013740</name>
</gene>
<organism evidence="1 2">
    <name type="scientific">Streblomastix strix</name>
    <dbReference type="NCBI Taxonomy" id="222440"/>
    <lineage>
        <taxon>Eukaryota</taxon>
        <taxon>Metamonada</taxon>
        <taxon>Preaxostyla</taxon>
        <taxon>Oxymonadida</taxon>
        <taxon>Streblomastigidae</taxon>
        <taxon>Streblomastix</taxon>
    </lineage>
</organism>
<comment type="caution">
    <text evidence="1">The sequence shown here is derived from an EMBL/GenBank/DDBJ whole genome shotgun (WGS) entry which is preliminary data.</text>
</comment>